<gene>
    <name evidence="3" type="ORF">A4U43_C05F5380</name>
</gene>
<reference evidence="4" key="1">
    <citation type="journal article" date="2017" name="Nat. Commun.">
        <title>The asparagus genome sheds light on the origin and evolution of a young Y chromosome.</title>
        <authorList>
            <person name="Harkess A."/>
            <person name="Zhou J."/>
            <person name="Xu C."/>
            <person name="Bowers J.E."/>
            <person name="Van der Hulst R."/>
            <person name="Ayyampalayam S."/>
            <person name="Mercati F."/>
            <person name="Riccardi P."/>
            <person name="McKain M.R."/>
            <person name="Kakrana A."/>
            <person name="Tang H."/>
            <person name="Ray J."/>
            <person name="Groenendijk J."/>
            <person name="Arikit S."/>
            <person name="Mathioni S.M."/>
            <person name="Nakano M."/>
            <person name="Shan H."/>
            <person name="Telgmann-Rauber A."/>
            <person name="Kanno A."/>
            <person name="Yue Z."/>
            <person name="Chen H."/>
            <person name="Li W."/>
            <person name="Chen Y."/>
            <person name="Xu X."/>
            <person name="Zhang Y."/>
            <person name="Luo S."/>
            <person name="Chen H."/>
            <person name="Gao J."/>
            <person name="Mao Z."/>
            <person name="Pires J.C."/>
            <person name="Luo M."/>
            <person name="Kudrna D."/>
            <person name="Wing R.A."/>
            <person name="Meyers B.C."/>
            <person name="Yi K."/>
            <person name="Kong H."/>
            <person name="Lavrijsen P."/>
            <person name="Sunseri F."/>
            <person name="Falavigna A."/>
            <person name="Ye Y."/>
            <person name="Leebens-Mack J.H."/>
            <person name="Chen G."/>
        </authorList>
    </citation>
    <scope>NUCLEOTIDE SEQUENCE [LARGE SCALE GENOMIC DNA]</scope>
    <source>
        <strain evidence="4">cv. DH0086</strain>
    </source>
</reference>
<dbReference type="EMBL" id="CM007385">
    <property type="protein sequence ID" value="ONK67934.1"/>
    <property type="molecule type" value="Genomic_DNA"/>
</dbReference>
<evidence type="ECO:0008006" key="5">
    <source>
        <dbReference type="Google" id="ProtNLM"/>
    </source>
</evidence>
<keyword evidence="2" id="KW-0812">Transmembrane</keyword>
<feature type="transmembrane region" description="Helical" evidence="2">
    <location>
        <begin position="79"/>
        <end position="102"/>
    </location>
</feature>
<keyword evidence="2" id="KW-1133">Transmembrane helix</keyword>
<evidence type="ECO:0000313" key="4">
    <source>
        <dbReference type="Proteomes" id="UP000243459"/>
    </source>
</evidence>
<feature type="compositionally biased region" description="Polar residues" evidence="1">
    <location>
        <begin position="182"/>
        <end position="225"/>
    </location>
</feature>
<dbReference type="AlphaFoldDB" id="A0A5P1EQ50"/>
<evidence type="ECO:0000256" key="2">
    <source>
        <dbReference type="SAM" id="Phobius"/>
    </source>
</evidence>
<feature type="transmembrane region" description="Helical" evidence="2">
    <location>
        <begin position="40"/>
        <end position="59"/>
    </location>
</feature>
<organism evidence="3 4">
    <name type="scientific">Asparagus officinalis</name>
    <name type="common">Garden asparagus</name>
    <dbReference type="NCBI Taxonomy" id="4686"/>
    <lineage>
        <taxon>Eukaryota</taxon>
        <taxon>Viridiplantae</taxon>
        <taxon>Streptophyta</taxon>
        <taxon>Embryophyta</taxon>
        <taxon>Tracheophyta</taxon>
        <taxon>Spermatophyta</taxon>
        <taxon>Magnoliopsida</taxon>
        <taxon>Liliopsida</taxon>
        <taxon>Asparagales</taxon>
        <taxon>Asparagaceae</taxon>
        <taxon>Asparagoideae</taxon>
        <taxon>Asparagus</taxon>
    </lineage>
</organism>
<dbReference type="Gramene" id="ONK67934">
    <property type="protein sequence ID" value="ONK67934"/>
    <property type="gene ID" value="A4U43_C05F5380"/>
</dbReference>
<keyword evidence="2" id="KW-0472">Membrane</keyword>
<keyword evidence="4" id="KW-1185">Reference proteome</keyword>
<feature type="region of interest" description="Disordered" evidence="1">
    <location>
        <begin position="249"/>
        <end position="314"/>
    </location>
</feature>
<dbReference type="Pfam" id="PF09786">
    <property type="entry name" value="CytochromB561_N"/>
    <property type="match status" value="2"/>
</dbReference>
<dbReference type="PANTHER" id="PTHR21780">
    <property type="entry name" value="TRANSMEMBRANE PROTEIN 209"/>
    <property type="match status" value="1"/>
</dbReference>
<feature type="compositionally biased region" description="Polar residues" evidence="1">
    <location>
        <begin position="249"/>
        <end position="262"/>
    </location>
</feature>
<dbReference type="Proteomes" id="UP000243459">
    <property type="component" value="Chromosome 5"/>
</dbReference>
<dbReference type="PANTHER" id="PTHR21780:SF0">
    <property type="entry name" value="TRANSMEMBRANE PROTEIN 209"/>
    <property type="match status" value="1"/>
</dbReference>
<feature type="region of interest" description="Disordered" evidence="1">
    <location>
        <begin position="146"/>
        <end position="227"/>
    </location>
</feature>
<name>A0A5P1EQ50_ASPOF</name>
<accession>A0A5P1EQ50</accession>
<dbReference type="InterPro" id="IPR019176">
    <property type="entry name" value="Cytochrome_B561-rel"/>
</dbReference>
<feature type="compositionally biased region" description="Low complexity" evidence="1">
    <location>
        <begin position="268"/>
        <end position="286"/>
    </location>
</feature>
<dbReference type="OMA" id="IRGMHLG"/>
<protein>
    <recommendedName>
        <fullName evidence="5">Transmembrane protein 209</fullName>
    </recommendedName>
</protein>
<evidence type="ECO:0000313" key="3">
    <source>
        <dbReference type="EMBL" id="ONK67934.1"/>
    </source>
</evidence>
<dbReference type="GO" id="GO:0016020">
    <property type="term" value="C:membrane"/>
    <property type="evidence" value="ECO:0007669"/>
    <property type="project" value="TreeGrafter"/>
</dbReference>
<proteinExistence type="predicted"/>
<sequence>MASQQSPSSSSSKKPKFSVYQNPKFSAALTARSLQPSSSALLFSSAATAIAGFSLHLLSSREKQLVYNLTQIHVPLSTAFLISKCLQGLITLLLVLSLSALIRALSLRKTKKALAIAASIAKKPEEKDNLLTQRQLGLLGLNPKATENAEAEQSKKPPKSKPITPQRTSETLVPIRKPGFGSTPSRQSRIGLDHQSSNSAKKTPISPVSASPTRASPWSRQSSGSAKGILTEEMLEQYLADVDEKFTESATNSVTTTPQSTVRGFGIASPGSVGSSATASGTARSTPLRPVRMSPGSHQKYTTPPKKGEGDLPSPMSMEQAVEAFENLGVYPQIRQWEDRIRQWFSSVLMNPLLDKIETSHIQVMQAASAIGISITVTQVGSDPVSTAAPVNVSPINGAKEWQPAVTVDEDGLLHQLRANGAKEWQPAVTVDEDGLLHQLRATLVQTRDGSMSQLLLAGQQQIQQNPLLPLVQQCVDAITEHQRLNTLMKGELVKGLLPHSSVRADYTVQRVRELAEGTCLKNFDYMGDGDSYNKAGKKASSELPSDSHLLLYLFCAFLEHPKWMLHVDPSSYSGSRSSKNPLFLGVLPPKDRFPEKYVAIISGVPSVIHPGACVLSVGKQSPPIFALYWDKKLQFSLQGRTALWDALLLLCHKIKVGYGGIVRGVHLGSSAFNLLPVLDSNDES</sequence>
<evidence type="ECO:0000256" key="1">
    <source>
        <dbReference type="SAM" id="MobiDB-lite"/>
    </source>
</evidence>